<accession>K4F6V8</accession>
<keyword evidence="2" id="KW-1185">Reference proteome</keyword>
<name>K4F6V8_9CAUD</name>
<protein>
    <submittedName>
        <fullName evidence="1">Uncharacterized protein</fullName>
    </submittedName>
</protein>
<proteinExistence type="predicted"/>
<evidence type="ECO:0000313" key="2">
    <source>
        <dbReference type="Proteomes" id="UP000000457"/>
    </source>
</evidence>
<dbReference type="OrthoDB" id="35741at35237"/>
<dbReference type="Proteomes" id="UP000000457">
    <property type="component" value="Segment"/>
</dbReference>
<dbReference type="RefSeq" id="YP_006987363.1">
    <property type="nucleotide sequence ID" value="NC_019401.1"/>
</dbReference>
<reference evidence="1 2" key="1">
    <citation type="journal article" date="2014" name="Virology">
        <title>Supersize me: Cronobacter sakazakii phage GAP32.</title>
        <authorList>
            <person name="Abbasifar R."/>
            <person name="Griffiths M.W."/>
            <person name="Sabour P.M."/>
            <person name="Ackermann H.-W."/>
            <person name="Vandersteegen K."/>
            <person name="Lavigne R."/>
            <person name="Noben J.-P."/>
            <person name="Villa A.A."/>
            <person name="Abbasifar A."/>
            <person name="Nash J.H.E."/>
            <person name="Kropinski A.M."/>
        </authorList>
    </citation>
    <scope>NUCLEOTIDE SEQUENCE [LARGE SCALE GENOMIC DNA]</scope>
    <source>
        <strain evidence="1">GAP-32</strain>
    </source>
</reference>
<sequence length="169" mass="18982">MSNETNIYQRIGESLASSGKHEIIAANTPAEEAILLRAGFTKIGSMKNDNGNIVNLYKFDKQVKEVVRVVEVPKKDQSTWPWNDQTNPFTKPNPGIWYYNQNNPLYTYGNSTGDNVHLLYKGSTTSSMDAAYNPLSILKDYSFPSNEDTKKMTDLLSVIAQNTQPVRNV</sequence>
<dbReference type="KEGG" id="vg:13993998"/>
<organism evidence="1 2">
    <name type="scientific">Cronobacter phage vB_CsaM_GAP32</name>
    <dbReference type="NCBI Taxonomy" id="1141136"/>
    <lineage>
        <taxon>Viruses</taxon>
        <taxon>Duplodnaviria</taxon>
        <taxon>Heunggongvirae</taxon>
        <taxon>Uroviricota</taxon>
        <taxon>Caudoviricetes</taxon>
        <taxon>Mimasvirus</taxon>
        <taxon>Mimasvirus GAP32</taxon>
    </lineage>
</organism>
<dbReference type="GeneID" id="13993998"/>
<gene>
    <name evidence="1" type="ORF">GAP32_258</name>
</gene>
<evidence type="ECO:0000313" key="1">
    <source>
        <dbReference type="EMBL" id="AFC21708.1"/>
    </source>
</evidence>
<dbReference type="EMBL" id="JN882285">
    <property type="protein sequence ID" value="AFC21708.1"/>
    <property type="molecule type" value="Genomic_DNA"/>
</dbReference>